<organism evidence="1 2">
    <name type="scientific">Melia azedarach</name>
    <name type="common">Chinaberry tree</name>
    <dbReference type="NCBI Taxonomy" id="155640"/>
    <lineage>
        <taxon>Eukaryota</taxon>
        <taxon>Viridiplantae</taxon>
        <taxon>Streptophyta</taxon>
        <taxon>Embryophyta</taxon>
        <taxon>Tracheophyta</taxon>
        <taxon>Spermatophyta</taxon>
        <taxon>Magnoliopsida</taxon>
        <taxon>eudicotyledons</taxon>
        <taxon>Gunneridae</taxon>
        <taxon>Pentapetalae</taxon>
        <taxon>rosids</taxon>
        <taxon>malvids</taxon>
        <taxon>Sapindales</taxon>
        <taxon>Meliaceae</taxon>
        <taxon>Melia</taxon>
    </lineage>
</organism>
<dbReference type="Proteomes" id="UP001164539">
    <property type="component" value="Chromosome 9"/>
</dbReference>
<evidence type="ECO:0000313" key="2">
    <source>
        <dbReference type="Proteomes" id="UP001164539"/>
    </source>
</evidence>
<gene>
    <name evidence="1" type="ORF">OWV82_017007</name>
</gene>
<accession>A0ACC1XHB3</accession>
<sequence>MPPSPALKCSPGKELRGENHKRGRSFESGLLLREKDDDLALFNEMQTKEKESFLLQSSDDFEDTFSTKLRHFSDFKLGISIPVRGESSELLNADGEKNDYDWLLTPPDTPLFRSLDDEPAPISVPRRGRPRSQPISISRSSTMEKSYRSGRGSASPNRLSPSPRSGNSSFQSTRGRPSSAPQSSPTPAPWSATPTRRPSPPPSKPSTPASRSSTPTPRRTSTGSRGTVASSGVRGTSPIRTSRGNSASPKIRAWQSNIPGFSLEAPPNLRTSLADRPASYVRGSSPASRNGRGRQSMSPTTSRSVSSSHSHDRDRFSSHSKGSVASSGEDDVDSLQSVPVGGSDYSVSRRVGALPHSRAPTFSKKPARILSSSSAPKRSSFDSALRQMDHRKSPQNMFRPLLSSVPSSTFFVGKGNSPHRSMISRNSSVTTSSNASSDQGASVAHETEGSDHHQDDMTSDGGKVLYPNVQEEVFAFDKVDAQDEEVELDRHDKTSNLRIGGVDIDPAIACNPDACGDFNHHGIDVEINPTSNALSAQGDSSEVGSYENTRLCSKCGVRYRVIEPIERDIYLCTDCRKQNDLATVINPETIMIVAENSSMLSMKISEEIKPFDELKPPMNIPELPSEVIDMVEHRVSEQEQNIVQSPTSSSEQSQKYSRENSLVRSLMEGGEQRLNYAQEMGQPSVVSDLSDRETIGQQLLISNDYSDAKVDSSEGAGISLLLKRSNSRKGPVVQSRTFTATNIPYEDLSYARDSGNSLRSSIGHGSGSVSSSIDFNSSRQSETRVQRQLSGRKSDMENYRYDVNTKPQSIGSFLSGSSNYTHQAFGLARSMHENFEISVDDMKCDDVEGSMVTSQSEVLTSENKEVDVTNTSFTDAAITEEGNFGCNGSGRTMDASTSELSSHTASVQSEQNSVASFPNYEDCVSYENGEDITKITRSISDGEASVIIPESSHGEKPPILDADLDGVDFPEVPAYSSLATITEIEIENNCQSLPSSQMGDVSPKSISIVNEFQQSSVPMSSDKDMTAVPDHNTSDHAHGILDESTVLVDCRGGSKGRSLTREEAKDAILFCSSIVHDIAYEAATIAIEKESSVPLEGSRPTVTILGKSNSDRKNPRGRIVGKHASKALKARQRRLETNAKPPITDTENDENADESMVRNVGLPNKGDSLKPPKLESKCNCTIM</sequence>
<protein>
    <submittedName>
        <fullName evidence="1">Proline-rich family protein</fullName>
    </submittedName>
</protein>
<reference evidence="1 2" key="1">
    <citation type="journal article" date="2023" name="Science">
        <title>Complex scaffold remodeling in plant triterpene biosynthesis.</title>
        <authorList>
            <person name="De La Pena R."/>
            <person name="Hodgson H."/>
            <person name="Liu J.C."/>
            <person name="Stephenson M.J."/>
            <person name="Martin A.C."/>
            <person name="Owen C."/>
            <person name="Harkess A."/>
            <person name="Leebens-Mack J."/>
            <person name="Jimenez L.E."/>
            <person name="Osbourn A."/>
            <person name="Sattely E.S."/>
        </authorList>
    </citation>
    <scope>NUCLEOTIDE SEQUENCE [LARGE SCALE GENOMIC DNA]</scope>
    <source>
        <strain evidence="2">cv. JPN11</strain>
        <tissue evidence="1">Leaf</tissue>
    </source>
</reference>
<comment type="caution">
    <text evidence="1">The sequence shown here is derived from an EMBL/GenBank/DDBJ whole genome shotgun (WGS) entry which is preliminary data.</text>
</comment>
<evidence type="ECO:0000313" key="1">
    <source>
        <dbReference type="EMBL" id="KAJ4710901.1"/>
    </source>
</evidence>
<name>A0ACC1XHB3_MELAZ</name>
<keyword evidence="2" id="KW-1185">Reference proteome</keyword>
<proteinExistence type="predicted"/>
<dbReference type="EMBL" id="CM051402">
    <property type="protein sequence ID" value="KAJ4710901.1"/>
    <property type="molecule type" value="Genomic_DNA"/>
</dbReference>